<comment type="caution">
    <text evidence="3">The sequence shown here is derived from an EMBL/GenBank/DDBJ whole genome shotgun (WGS) entry which is preliminary data.</text>
</comment>
<evidence type="ECO:0000313" key="4">
    <source>
        <dbReference type="Proteomes" id="UP001153069"/>
    </source>
</evidence>
<sequence>MATTTIYGTPVWEAAPFMETNPFGVDATHMFGVTLRGKTFAFSGNLRIPELDFCGNFKIAWGFFDNGTYGLGGKTTQTPRPKDWYSFDGTEWTRLADFPGAGRTHPAVSAEGGKVWVGGGFGELCETDADPCEAQEFYYPRDKDPRGYAWNLRDTWIYDVPTDTWERGANLPYPIHHPLHFGMDGGAYILGGHAAAIIYNNVWRHNFLVDGTDSWSEMAPFPGPGRVAATQFDHAGKGYIIGGEMAIKGNNLMDGWPNGAAYGMSTDSSIKEDHRSMPTNEVLEYDPVLNQWNNDLPPVPDSGSRWAGSNFVIDNYIYVFNGVIRKGHYHFGNFTQDWPQQGWRMYLGPEYSFTTPGGYAGQTKTATNTQDLVARASLRGSFP</sequence>
<protein>
    <submittedName>
        <fullName evidence="3">Kelch repeat type 1-containing protein</fullName>
    </submittedName>
</protein>
<evidence type="ECO:0000256" key="1">
    <source>
        <dbReference type="ARBA" id="ARBA00022441"/>
    </source>
</evidence>
<dbReference type="OrthoDB" id="45365at2759"/>
<gene>
    <name evidence="3" type="ORF">SEMRO_74_G040770.1</name>
</gene>
<name>A0A9N8DC92_9STRA</name>
<dbReference type="SUPFAM" id="SSF117281">
    <property type="entry name" value="Kelch motif"/>
    <property type="match status" value="1"/>
</dbReference>
<dbReference type="EMBL" id="CAICTM010000073">
    <property type="protein sequence ID" value="CAB9500034.1"/>
    <property type="molecule type" value="Genomic_DNA"/>
</dbReference>
<keyword evidence="2" id="KW-0677">Repeat</keyword>
<dbReference type="Gene3D" id="2.120.10.80">
    <property type="entry name" value="Kelch-type beta propeller"/>
    <property type="match status" value="1"/>
</dbReference>
<dbReference type="InterPro" id="IPR015915">
    <property type="entry name" value="Kelch-typ_b-propeller"/>
</dbReference>
<dbReference type="AlphaFoldDB" id="A0A9N8DC92"/>
<evidence type="ECO:0000256" key="2">
    <source>
        <dbReference type="ARBA" id="ARBA00022737"/>
    </source>
</evidence>
<reference evidence="3" key="1">
    <citation type="submission" date="2020-06" db="EMBL/GenBank/DDBJ databases">
        <authorList>
            <consortium name="Plant Systems Biology data submission"/>
        </authorList>
    </citation>
    <scope>NUCLEOTIDE SEQUENCE</scope>
    <source>
        <strain evidence="3">D6</strain>
    </source>
</reference>
<proteinExistence type="predicted"/>
<organism evidence="3 4">
    <name type="scientific">Seminavis robusta</name>
    <dbReference type="NCBI Taxonomy" id="568900"/>
    <lineage>
        <taxon>Eukaryota</taxon>
        <taxon>Sar</taxon>
        <taxon>Stramenopiles</taxon>
        <taxon>Ochrophyta</taxon>
        <taxon>Bacillariophyta</taxon>
        <taxon>Bacillariophyceae</taxon>
        <taxon>Bacillariophycidae</taxon>
        <taxon>Naviculales</taxon>
        <taxon>Naviculaceae</taxon>
        <taxon>Seminavis</taxon>
    </lineage>
</organism>
<accession>A0A9N8DC92</accession>
<dbReference type="PANTHER" id="PTHR24412:SF489">
    <property type="entry name" value="RING FINGER DOMAIN AND KELCH REPEAT-CONTAINING PROTEIN DDB_G0271372"/>
    <property type="match status" value="1"/>
</dbReference>
<keyword evidence="4" id="KW-1185">Reference proteome</keyword>
<keyword evidence="1" id="KW-0880">Kelch repeat</keyword>
<evidence type="ECO:0000313" key="3">
    <source>
        <dbReference type="EMBL" id="CAB9500034.1"/>
    </source>
</evidence>
<dbReference type="Proteomes" id="UP001153069">
    <property type="component" value="Unassembled WGS sequence"/>
</dbReference>
<dbReference type="PANTHER" id="PTHR24412">
    <property type="entry name" value="KELCH PROTEIN"/>
    <property type="match status" value="1"/>
</dbReference>